<evidence type="ECO:0000313" key="2">
    <source>
        <dbReference type="EMBL" id="OOV08212.1"/>
    </source>
</evidence>
<feature type="transmembrane region" description="Helical" evidence="1">
    <location>
        <begin position="23"/>
        <end position="46"/>
    </location>
</feature>
<feature type="transmembrane region" description="Helical" evidence="1">
    <location>
        <begin position="58"/>
        <end position="76"/>
    </location>
</feature>
<dbReference type="RefSeq" id="WP_078366082.1">
    <property type="nucleotide sequence ID" value="NZ_MTJN01000002.1"/>
</dbReference>
<keyword evidence="3" id="KW-1185">Reference proteome</keyword>
<evidence type="ECO:0000313" key="3">
    <source>
        <dbReference type="Proteomes" id="UP000190750"/>
    </source>
</evidence>
<dbReference type="STRING" id="28066.RF819_17140"/>
<keyword evidence="1" id="KW-1133">Transmembrane helix</keyword>
<accession>A0A1T1AVR8</accession>
<dbReference type="Proteomes" id="UP000190750">
    <property type="component" value="Unassembled WGS sequence"/>
</dbReference>
<proteinExistence type="predicted"/>
<feature type="transmembrane region" description="Helical" evidence="1">
    <location>
        <begin position="83"/>
        <end position="104"/>
    </location>
</feature>
<organism evidence="2 3">
    <name type="scientific">Rhodoferax fermentans</name>
    <dbReference type="NCBI Taxonomy" id="28066"/>
    <lineage>
        <taxon>Bacteria</taxon>
        <taxon>Pseudomonadati</taxon>
        <taxon>Pseudomonadota</taxon>
        <taxon>Betaproteobacteria</taxon>
        <taxon>Burkholderiales</taxon>
        <taxon>Comamonadaceae</taxon>
        <taxon>Rhodoferax</taxon>
    </lineage>
</organism>
<keyword evidence="1" id="KW-0812">Transmembrane</keyword>
<evidence type="ECO:0000256" key="1">
    <source>
        <dbReference type="SAM" id="Phobius"/>
    </source>
</evidence>
<reference evidence="2 3" key="1">
    <citation type="submission" date="2017-01" db="EMBL/GenBank/DDBJ databases">
        <title>Genome sequencing of Rhodoferax fermentans JCM 7819.</title>
        <authorList>
            <person name="Kim Y.J."/>
            <person name="Farh M.E.-A."/>
            <person name="Yang D.-C."/>
        </authorList>
    </citation>
    <scope>NUCLEOTIDE SEQUENCE [LARGE SCALE GENOMIC DNA]</scope>
    <source>
        <strain evidence="2 3">JCM 7819</strain>
    </source>
</reference>
<dbReference type="AlphaFoldDB" id="A0A1T1AVR8"/>
<protein>
    <submittedName>
        <fullName evidence="2">Iron uptake protein</fullName>
    </submittedName>
</protein>
<gene>
    <name evidence="2" type="ORF">RF819_17140</name>
</gene>
<dbReference type="EMBL" id="MTJN01000002">
    <property type="protein sequence ID" value="OOV08212.1"/>
    <property type="molecule type" value="Genomic_DNA"/>
</dbReference>
<sequence length="107" mass="11336">MTKPTPQDAAPRGRTQLAVLHRLAAALLGSYAFTWGFTALGVAALVALGVEFHEAETAMLLLAFLVFLGLFLWAFAATQLSRVWAVLGGGALCMTAAALGWQQFLLS</sequence>
<keyword evidence="1" id="KW-0472">Membrane</keyword>
<name>A0A1T1AVR8_RHOFE</name>
<comment type="caution">
    <text evidence="2">The sequence shown here is derived from an EMBL/GenBank/DDBJ whole genome shotgun (WGS) entry which is preliminary data.</text>
</comment>